<dbReference type="Pfam" id="PF13639">
    <property type="entry name" value="zf-RING_2"/>
    <property type="match status" value="1"/>
</dbReference>
<dbReference type="GO" id="GO:0008270">
    <property type="term" value="F:zinc ion binding"/>
    <property type="evidence" value="ECO:0007669"/>
    <property type="project" value="UniProtKB-KW"/>
</dbReference>
<dbReference type="InterPro" id="IPR045899">
    <property type="entry name" value="ATL71-like"/>
</dbReference>
<proteinExistence type="predicted"/>
<dbReference type="InterPro" id="IPR013083">
    <property type="entry name" value="Znf_RING/FYVE/PHD"/>
</dbReference>
<evidence type="ECO:0000256" key="1">
    <source>
        <dbReference type="PROSITE-ProRule" id="PRU00175"/>
    </source>
</evidence>
<keyword evidence="1" id="KW-0863">Zinc-finger</keyword>
<evidence type="ECO:0000313" key="4">
    <source>
        <dbReference type="EMBL" id="URD94530.1"/>
    </source>
</evidence>
<keyword evidence="1" id="KW-0862">Zinc</keyword>
<feature type="domain" description="RING-type" evidence="3">
    <location>
        <begin position="85"/>
        <end position="127"/>
    </location>
</feature>
<sequence length="134" mass="14794">MGSGMEHKNALGYGLVICLAAVVTGYMWYVFWFLQRRVATNVQFRPGQAAPPVAEAGIDEATLKCYPKMAYSQAKLEQGTTATCCSICLGDYRDTDVLQMLPQCGHQFHVDCINRWLRSHASCPNCRSLQAPGS</sequence>
<keyword evidence="2" id="KW-1133">Transmembrane helix</keyword>
<dbReference type="Gene3D" id="3.30.40.10">
    <property type="entry name" value="Zinc/RING finger domain, C3HC4 (zinc finger)"/>
    <property type="match status" value="1"/>
</dbReference>
<feature type="transmembrane region" description="Helical" evidence="2">
    <location>
        <begin position="12"/>
        <end position="34"/>
    </location>
</feature>
<name>A0A9E7JUW5_9LILI</name>
<dbReference type="Proteomes" id="UP001055439">
    <property type="component" value="Chromosome 4"/>
</dbReference>
<evidence type="ECO:0000313" key="5">
    <source>
        <dbReference type="Proteomes" id="UP001055439"/>
    </source>
</evidence>
<dbReference type="OrthoDB" id="8062037at2759"/>
<keyword evidence="2" id="KW-0812">Transmembrane</keyword>
<organism evidence="4 5">
    <name type="scientific">Musa troglodytarum</name>
    <name type="common">fe'i banana</name>
    <dbReference type="NCBI Taxonomy" id="320322"/>
    <lineage>
        <taxon>Eukaryota</taxon>
        <taxon>Viridiplantae</taxon>
        <taxon>Streptophyta</taxon>
        <taxon>Embryophyta</taxon>
        <taxon>Tracheophyta</taxon>
        <taxon>Spermatophyta</taxon>
        <taxon>Magnoliopsida</taxon>
        <taxon>Liliopsida</taxon>
        <taxon>Zingiberales</taxon>
        <taxon>Musaceae</taxon>
        <taxon>Musa</taxon>
    </lineage>
</organism>
<accession>A0A9E7JUW5</accession>
<keyword evidence="1" id="KW-0479">Metal-binding</keyword>
<dbReference type="PANTHER" id="PTHR46719">
    <property type="entry name" value="TRANSCRIPTION FACTOR C2H2 FAMILY-RELATED"/>
    <property type="match status" value="1"/>
</dbReference>
<evidence type="ECO:0000259" key="3">
    <source>
        <dbReference type="PROSITE" id="PS50089"/>
    </source>
</evidence>
<gene>
    <name evidence="4" type="ORF">MUK42_11517</name>
</gene>
<dbReference type="SUPFAM" id="SSF57850">
    <property type="entry name" value="RING/U-box"/>
    <property type="match status" value="1"/>
</dbReference>
<reference evidence="4" key="1">
    <citation type="submission" date="2022-05" db="EMBL/GenBank/DDBJ databases">
        <title>The Musa troglodytarum L. genome provides insights into the mechanism of non-climacteric behaviour and enrichment of carotenoids.</title>
        <authorList>
            <person name="Wang J."/>
        </authorList>
    </citation>
    <scope>NUCLEOTIDE SEQUENCE</scope>
    <source>
        <tissue evidence="4">Leaf</tissue>
    </source>
</reference>
<dbReference type="PROSITE" id="PS50089">
    <property type="entry name" value="ZF_RING_2"/>
    <property type="match status" value="1"/>
</dbReference>
<dbReference type="SMART" id="SM00184">
    <property type="entry name" value="RING"/>
    <property type="match status" value="1"/>
</dbReference>
<evidence type="ECO:0000256" key="2">
    <source>
        <dbReference type="SAM" id="Phobius"/>
    </source>
</evidence>
<dbReference type="AlphaFoldDB" id="A0A9E7JUW5"/>
<keyword evidence="2" id="KW-0472">Membrane</keyword>
<dbReference type="EMBL" id="CP097506">
    <property type="protein sequence ID" value="URD94530.1"/>
    <property type="molecule type" value="Genomic_DNA"/>
</dbReference>
<protein>
    <submittedName>
        <fullName evidence="4">Zinc finger, C3HC4 type (RING finger)</fullName>
    </submittedName>
</protein>
<dbReference type="PANTHER" id="PTHR46719:SF7">
    <property type="entry name" value="RING-H2 FINGER PROTEIN ATL71-RELATED"/>
    <property type="match status" value="1"/>
</dbReference>
<dbReference type="InterPro" id="IPR001841">
    <property type="entry name" value="Znf_RING"/>
</dbReference>
<keyword evidence="5" id="KW-1185">Reference proteome</keyword>